<dbReference type="RefSeq" id="XP_035777388.1">
    <property type="nucleotide sequence ID" value="XM_035921495.1"/>
</dbReference>
<comment type="subcellular location">
    <subcellularLocation>
        <location evidence="1">Membrane</location>
        <topology evidence="1">Multi-pass membrane protein</topology>
    </subcellularLocation>
</comment>
<dbReference type="InterPro" id="IPR050327">
    <property type="entry name" value="Proton-linked_MCT"/>
</dbReference>
<evidence type="ECO:0000313" key="6">
    <source>
        <dbReference type="Proteomes" id="UP000069272"/>
    </source>
</evidence>
<dbReference type="PROSITE" id="PS50850">
    <property type="entry name" value="MFS"/>
    <property type="match status" value="1"/>
</dbReference>
<protein>
    <recommendedName>
        <fullName evidence="4">Major facilitator superfamily (MFS) profile domain-containing protein</fullName>
    </recommendedName>
</protein>
<feature type="transmembrane region" description="Helical" evidence="3">
    <location>
        <begin position="482"/>
        <end position="503"/>
    </location>
</feature>
<dbReference type="AlphaFoldDB" id="A0A182F9C7"/>
<feature type="compositionally biased region" description="Basic and acidic residues" evidence="2">
    <location>
        <begin position="253"/>
        <end position="265"/>
    </location>
</feature>
<dbReference type="STRING" id="7167.A0A182F9C7"/>
<dbReference type="VEuPathDB" id="VectorBase:AALB003102"/>
<dbReference type="InterPro" id="IPR011701">
    <property type="entry name" value="MFS"/>
</dbReference>
<keyword evidence="6" id="KW-1185">Reference proteome</keyword>
<dbReference type="Proteomes" id="UP000069272">
    <property type="component" value="Chromosome 2R"/>
</dbReference>
<feature type="transmembrane region" description="Helical" evidence="3">
    <location>
        <begin position="52"/>
        <end position="71"/>
    </location>
</feature>
<dbReference type="OrthoDB" id="6499973at2759"/>
<feature type="transmembrane region" description="Helical" evidence="3">
    <location>
        <begin position="328"/>
        <end position="347"/>
    </location>
</feature>
<feature type="transmembrane region" description="Helical" evidence="3">
    <location>
        <begin position="146"/>
        <end position="166"/>
    </location>
</feature>
<dbReference type="EnsemblMetazoa" id="AALB003102-RA">
    <property type="protein sequence ID" value="AALB003102-PA"/>
    <property type="gene ID" value="AALB003102"/>
</dbReference>
<feature type="transmembrane region" description="Helical" evidence="3">
    <location>
        <begin position="178"/>
        <end position="199"/>
    </location>
</feature>
<feature type="transmembrane region" description="Helical" evidence="3">
    <location>
        <begin position="455"/>
        <end position="476"/>
    </location>
</feature>
<evidence type="ECO:0000256" key="3">
    <source>
        <dbReference type="SAM" id="Phobius"/>
    </source>
</evidence>
<proteinExistence type="predicted"/>
<dbReference type="InterPro" id="IPR036259">
    <property type="entry name" value="MFS_trans_sf"/>
</dbReference>
<dbReference type="InterPro" id="IPR020846">
    <property type="entry name" value="MFS_dom"/>
</dbReference>
<evidence type="ECO:0000256" key="1">
    <source>
        <dbReference type="ARBA" id="ARBA00004141"/>
    </source>
</evidence>
<feature type="region of interest" description="Disordered" evidence="2">
    <location>
        <begin position="253"/>
        <end position="272"/>
    </location>
</feature>
<evidence type="ECO:0000256" key="2">
    <source>
        <dbReference type="SAM" id="MobiDB-lite"/>
    </source>
</evidence>
<feature type="transmembrane region" description="Helical" evidence="3">
    <location>
        <begin position="122"/>
        <end position="140"/>
    </location>
</feature>
<feature type="transmembrane region" description="Helical" evidence="3">
    <location>
        <begin position="91"/>
        <end position="110"/>
    </location>
</feature>
<feature type="transmembrane region" description="Helical" evidence="3">
    <location>
        <begin position="417"/>
        <end position="434"/>
    </location>
</feature>
<evidence type="ECO:0000313" key="5">
    <source>
        <dbReference type="EnsemblMetazoa" id="AALB003102-PA"/>
    </source>
</evidence>
<keyword evidence="3" id="KW-1133">Transmembrane helix</keyword>
<feature type="transmembrane region" description="Helical" evidence="3">
    <location>
        <begin position="205"/>
        <end position="228"/>
    </location>
</feature>
<dbReference type="GO" id="GO:0008028">
    <property type="term" value="F:monocarboxylic acid transmembrane transporter activity"/>
    <property type="evidence" value="ECO:0007669"/>
    <property type="project" value="TreeGrafter"/>
</dbReference>
<dbReference type="CDD" id="cd17352">
    <property type="entry name" value="MFS_MCT_SLC16"/>
    <property type="match status" value="1"/>
</dbReference>
<dbReference type="Gene3D" id="1.20.1250.20">
    <property type="entry name" value="MFS general substrate transporter like domains"/>
    <property type="match status" value="1"/>
</dbReference>
<feature type="domain" description="Major facilitator superfamily (MFS) profile" evidence="4">
    <location>
        <begin position="53"/>
        <end position="512"/>
    </location>
</feature>
<sequence>MPSADGHLRFALPSFRVSSFRAVRCIRCVPVQRKSELQWMAAYKRVPPEGGWGLLVGTGMAMMFVVTLGSLPSFALMFGDFLTELGEETSAIALITSCFFSALSFAGLFTNTLMKKTSCRTVGLLGAGSYIIGSLLTIFVRSTNELLISFAVFQGAGFGLMIPVSYTTFNAYFVERRVVMMSVAQTLIGLGTMFYPIFIQRSMDAFGFRGCMAVLAAVNSHTLVAMLVMHPVEWHLRRVPLKPGELEEQRKLCGPDLGTPKDGKEGGPVCHPREHKLRASRRASSIPGLGNWSGPVVVSDSTERDSKPATKWQILVDFLDLTLLKDPIYVNIVLGISFALYSDLAFFTLQPMYLFMMAFSKADVSLIIAIGAGADLISRIFLAISSTFFNIKARYVYLAGALFTIVARFAFLCVFDFYGMAIVTAIMGFLRTWIHVPLPLVFSEYLPQERFPSGYGLFMFLQGNITFAIGPIVGYIRDVTGSYTISFHCLTLMMALCVIPWFFEICYYRLQRKAGRAADARHAIELDHVAVPVIRETKE</sequence>
<dbReference type="GeneID" id="118458728"/>
<organism evidence="5 6">
    <name type="scientific">Anopheles albimanus</name>
    <name type="common">New world malaria mosquito</name>
    <dbReference type="NCBI Taxonomy" id="7167"/>
    <lineage>
        <taxon>Eukaryota</taxon>
        <taxon>Metazoa</taxon>
        <taxon>Ecdysozoa</taxon>
        <taxon>Arthropoda</taxon>
        <taxon>Hexapoda</taxon>
        <taxon>Insecta</taxon>
        <taxon>Pterygota</taxon>
        <taxon>Neoptera</taxon>
        <taxon>Endopterygota</taxon>
        <taxon>Diptera</taxon>
        <taxon>Nematocera</taxon>
        <taxon>Culicoidea</taxon>
        <taxon>Culicidae</taxon>
        <taxon>Anophelinae</taxon>
        <taxon>Anopheles</taxon>
    </lineage>
</organism>
<dbReference type="PANTHER" id="PTHR11360:SF309">
    <property type="entry name" value="MONOCARBOXYLATE TRANSPORTER 7-LIKE PROTEIN"/>
    <property type="match status" value="1"/>
</dbReference>
<name>A0A182F9C7_ANOAL</name>
<dbReference type="SUPFAM" id="SSF103473">
    <property type="entry name" value="MFS general substrate transporter"/>
    <property type="match status" value="1"/>
</dbReference>
<dbReference type="VEuPathDB" id="VectorBase:AALB20_031289"/>
<reference evidence="5" key="2">
    <citation type="submission" date="2022-08" db="UniProtKB">
        <authorList>
            <consortium name="EnsemblMetazoa"/>
        </authorList>
    </citation>
    <scope>IDENTIFICATION</scope>
    <source>
        <strain evidence="5">STECLA/ALBI9_A</strain>
    </source>
</reference>
<dbReference type="PANTHER" id="PTHR11360">
    <property type="entry name" value="MONOCARBOXYLATE TRANSPORTER"/>
    <property type="match status" value="1"/>
</dbReference>
<evidence type="ECO:0000259" key="4">
    <source>
        <dbReference type="PROSITE" id="PS50850"/>
    </source>
</evidence>
<reference evidence="5 6" key="1">
    <citation type="journal article" date="2017" name="G3 (Bethesda)">
        <title>The Physical Genome Mapping of Anopheles albimanus Corrected Scaffold Misassemblies and Identified Interarm Rearrangements in Genus Anopheles.</title>
        <authorList>
            <person name="Artemov G.N."/>
            <person name="Peery A.N."/>
            <person name="Jiang X."/>
            <person name="Tu Z."/>
            <person name="Stegniy V.N."/>
            <person name="Sharakhova M.V."/>
            <person name="Sharakhov I.V."/>
        </authorList>
    </citation>
    <scope>NUCLEOTIDE SEQUENCE [LARGE SCALE GENOMIC DNA]</scope>
    <source>
        <strain evidence="5 6">ALBI9_A</strain>
    </source>
</reference>
<keyword evidence="3" id="KW-0472">Membrane</keyword>
<accession>A0A182F9C7</accession>
<dbReference type="GO" id="GO:0016020">
    <property type="term" value="C:membrane"/>
    <property type="evidence" value="ECO:0007669"/>
    <property type="project" value="UniProtKB-SubCell"/>
</dbReference>
<dbReference type="Pfam" id="PF07690">
    <property type="entry name" value="MFS_1"/>
    <property type="match status" value="1"/>
</dbReference>
<feature type="transmembrane region" description="Helical" evidence="3">
    <location>
        <begin position="395"/>
        <end position="411"/>
    </location>
</feature>
<dbReference type="KEGG" id="aali:118458728"/>
<keyword evidence="3" id="KW-0812">Transmembrane</keyword>